<feature type="signal peptide" evidence="1">
    <location>
        <begin position="1"/>
        <end position="26"/>
    </location>
</feature>
<dbReference type="EMBL" id="ARYL01000011">
    <property type="protein sequence ID" value="KDA02803.1"/>
    <property type="molecule type" value="Genomic_DNA"/>
</dbReference>
<comment type="caution">
    <text evidence="2">The sequence shown here is derived from an EMBL/GenBank/DDBJ whole genome shotgun (WGS) entry which is preliminary data.</text>
</comment>
<keyword evidence="3" id="KW-1185">Reference proteome</keyword>
<evidence type="ECO:0000313" key="2">
    <source>
        <dbReference type="EMBL" id="KDA02803.1"/>
    </source>
</evidence>
<accession>A0A059G8L0</accession>
<dbReference type="STRING" id="1280953.HOC_08904"/>
<dbReference type="Proteomes" id="UP000024942">
    <property type="component" value="Unassembled WGS sequence"/>
</dbReference>
<protein>
    <recommendedName>
        <fullName evidence="4">Lipoprotein</fullName>
    </recommendedName>
</protein>
<gene>
    <name evidence="2" type="ORF">HOC_08904</name>
</gene>
<feature type="chain" id="PRO_5001578609" description="Lipoprotein" evidence="1">
    <location>
        <begin position="27"/>
        <end position="331"/>
    </location>
</feature>
<evidence type="ECO:0000313" key="3">
    <source>
        <dbReference type="Proteomes" id="UP000024942"/>
    </source>
</evidence>
<evidence type="ECO:0000256" key="1">
    <source>
        <dbReference type="SAM" id="SignalP"/>
    </source>
</evidence>
<dbReference type="OrthoDB" id="7617883at2"/>
<dbReference type="AlphaFoldDB" id="A0A059G8L0"/>
<dbReference type="PATRIC" id="fig|1280953.3.peg.1799"/>
<reference evidence="2 3" key="1">
    <citation type="journal article" date="2014" name="Antonie Van Leeuwenhoek">
        <title>Hyphomonas beringensis sp. nov. and Hyphomonas chukchiensis sp. nov., isolated from surface seawater of the Bering Sea and Chukchi Sea.</title>
        <authorList>
            <person name="Li C."/>
            <person name="Lai Q."/>
            <person name="Li G."/>
            <person name="Dong C."/>
            <person name="Wang J."/>
            <person name="Liao Y."/>
            <person name="Shao Z."/>
        </authorList>
    </citation>
    <scope>NUCLEOTIDE SEQUENCE [LARGE SCALE GENOMIC DNA]</scope>
    <source>
        <strain evidence="2 3">SCH89</strain>
    </source>
</reference>
<name>A0A059G8L0_9PROT</name>
<organism evidence="2 3">
    <name type="scientific">Hyphomonas oceanitis SCH89</name>
    <dbReference type="NCBI Taxonomy" id="1280953"/>
    <lineage>
        <taxon>Bacteria</taxon>
        <taxon>Pseudomonadati</taxon>
        <taxon>Pseudomonadota</taxon>
        <taxon>Alphaproteobacteria</taxon>
        <taxon>Hyphomonadales</taxon>
        <taxon>Hyphomonadaceae</taxon>
        <taxon>Hyphomonas</taxon>
    </lineage>
</organism>
<sequence>MTHPLTRTLFSLGLTALATCLPAAHAAPDSACPADAEQRLYDMETAIRQGTQKDPVAIVTMAEWAIETCPDRPDAQAIAATLMSAAVRTTNDLDVLDRYMTVMLTAIRQSDYAWNTKQDPSVLKQADGSEASYFGYSTATGVLTGTALPYLTAMAGSGRIHPAISGEPLGICPYADHSDSRLESEVSLWDKSIKGKNGDPIFTWAENRLTALHAACPTHRHDLDFYLARLYGQEVETLTHWNHNYMEAMNYGSGGYYWSNAFAGDPIFSEEKMQVKKAELDAKARPLAEKAKPYLAAFFYTQPGEDRTFDTKLDAAKVWRDAVEKLDAAPE</sequence>
<evidence type="ECO:0008006" key="4">
    <source>
        <dbReference type="Google" id="ProtNLM"/>
    </source>
</evidence>
<proteinExistence type="predicted"/>
<keyword evidence="1" id="KW-0732">Signal</keyword>
<dbReference type="RefSeq" id="WP_035537661.1">
    <property type="nucleotide sequence ID" value="NZ_ARYL01000011.1"/>
</dbReference>